<dbReference type="EMBL" id="BDEQ01000001">
    <property type="protein sequence ID" value="GAT95819.1"/>
    <property type="molecule type" value="Genomic_DNA"/>
</dbReference>
<dbReference type="VEuPathDB" id="AmoebaDB:EHI_053160"/>
<evidence type="ECO:0000313" key="3">
    <source>
        <dbReference type="EMBL" id="GAT95819.1"/>
    </source>
</evidence>
<feature type="compositionally biased region" description="Basic and acidic residues" evidence="2">
    <location>
        <begin position="53"/>
        <end position="70"/>
    </location>
</feature>
<proteinExistence type="predicted"/>
<gene>
    <name evidence="3" type="ORF">CL6EHI_053160</name>
</gene>
<dbReference type="VEuPathDB" id="AmoebaDB:EHI7A_183790"/>
<dbReference type="Proteomes" id="UP000078387">
    <property type="component" value="Unassembled WGS sequence"/>
</dbReference>
<sequence length="505" mass="60298">MAEIVGASIVAGIGFGVFKVICDGVEKMTTPTDQTDKESSENQTYEEINQVKQQEEITKEKQDEEDKQADDTKIEEIIKTHYEKAQQYVEMNNIEGAEEEFILIDEINKKIGEKGMFAAVIKKELASIRFLKEDYCTSKKYLEEVIKIMKDIMKEESNQEVEILYIEVINQMIETRIMNIRYEEPKEMKNEEEMKRIEEEIQENKERIEKMKKEEKYKEIMKEKEEENMMGKIQYYIMKEEWKESEKESKALIKKYKEEGKKEEEKRIIGWLNNIYVIEKNKEGIKENFIRIQELIENEKEEIEVISERAIIEHEIKEYEDSNNSCYECINAIKRKQEKKEVENKRDIIEIENQMYYTIIENITSSNKEKERKEEIEECMNQIIKLTKEIKETMLISSHFIKTLSIEEINSIDQIYRNLICKILIRNVGKNELPNEYTLQMNIKTVNGTMIKEGEKIKNTGKKQITMIVTNIENMNKDEVYLIEINIQNENKENIFKHLQFFYLN</sequence>
<organism evidence="3 4">
    <name type="scientific">Entamoeba histolytica</name>
    <dbReference type="NCBI Taxonomy" id="5759"/>
    <lineage>
        <taxon>Eukaryota</taxon>
        <taxon>Amoebozoa</taxon>
        <taxon>Evosea</taxon>
        <taxon>Archamoebae</taxon>
        <taxon>Mastigamoebida</taxon>
        <taxon>Entamoebidae</taxon>
        <taxon>Entamoeba</taxon>
    </lineage>
</organism>
<dbReference type="VEuPathDB" id="AmoebaDB:KM1_282160"/>
<dbReference type="eggNOG" id="ENOG502RE5P">
    <property type="taxonomic scope" value="Eukaryota"/>
</dbReference>
<accession>A0A175JPZ3</accession>
<protein>
    <submittedName>
        <fullName evidence="3">Uncharacterized protein</fullName>
    </submittedName>
</protein>
<comment type="caution">
    <text evidence="3">The sequence shown here is derived from an EMBL/GenBank/DDBJ whole genome shotgun (WGS) entry which is preliminary data.</text>
</comment>
<reference evidence="3 4" key="1">
    <citation type="submission" date="2016-05" db="EMBL/GenBank/DDBJ databases">
        <title>First whole genome sequencing of Entamoeba histolytica HM1:IMSS-clone-6.</title>
        <authorList>
            <person name="Mukherjee Avik.K."/>
            <person name="Izumyama S."/>
            <person name="Nakada-Tsukui K."/>
            <person name="Nozaki T."/>
        </authorList>
    </citation>
    <scope>NUCLEOTIDE SEQUENCE [LARGE SCALE GENOMIC DNA]</scope>
    <source>
        <strain evidence="3 4">HM1:IMSS clone 6</strain>
    </source>
</reference>
<evidence type="ECO:0000313" key="4">
    <source>
        <dbReference type="Proteomes" id="UP000078387"/>
    </source>
</evidence>
<feature type="coiled-coil region" evidence="1">
    <location>
        <begin position="187"/>
        <end position="302"/>
    </location>
</feature>
<evidence type="ECO:0000256" key="1">
    <source>
        <dbReference type="SAM" id="Coils"/>
    </source>
</evidence>
<dbReference type="VEuPathDB" id="AmoebaDB:EHI5A_067830"/>
<keyword evidence="1" id="KW-0175">Coiled coil</keyword>
<name>A0A175JPZ3_ENTHI</name>
<dbReference type="AlphaFoldDB" id="A0A175JPZ3"/>
<feature type="region of interest" description="Disordered" evidence="2">
    <location>
        <begin position="29"/>
        <end position="70"/>
    </location>
</feature>
<evidence type="ECO:0000256" key="2">
    <source>
        <dbReference type="SAM" id="MobiDB-lite"/>
    </source>
</evidence>